<reference evidence="11 12" key="1">
    <citation type="journal article" date="2016" name="Proc. Natl. Acad. Sci. U.S.A.">
        <title>Comparative genomics of biotechnologically important yeasts.</title>
        <authorList>
            <person name="Riley R."/>
            <person name="Haridas S."/>
            <person name="Wolfe K.H."/>
            <person name="Lopes M.R."/>
            <person name="Hittinger C.T."/>
            <person name="Goeker M."/>
            <person name="Salamov A.A."/>
            <person name="Wisecaver J.H."/>
            <person name="Long T.M."/>
            <person name="Calvey C.H."/>
            <person name="Aerts A.L."/>
            <person name="Barry K.W."/>
            <person name="Choi C."/>
            <person name="Clum A."/>
            <person name="Coughlan A.Y."/>
            <person name="Deshpande S."/>
            <person name="Douglass A.P."/>
            <person name="Hanson S.J."/>
            <person name="Klenk H.-P."/>
            <person name="LaButti K.M."/>
            <person name="Lapidus A."/>
            <person name="Lindquist E.A."/>
            <person name="Lipzen A.M."/>
            <person name="Meier-Kolthoff J.P."/>
            <person name="Ohm R.A."/>
            <person name="Otillar R.P."/>
            <person name="Pangilinan J.L."/>
            <person name="Peng Y."/>
            <person name="Rokas A."/>
            <person name="Rosa C.A."/>
            <person name="Scheuner C."/>
            <person name="Sibirny A.A."/>
            <person name="Slot J.C."/>
            <person name="Stielow J.B."/>
            <person name="Sun H."/>
            <person name="Kurtzman C.P."/>
            <person name="Blackwell M."/>
            <person name="Grigoriev I.V."/>
            <person name="Jeffries T.W."/>
        </authorList>
    </citation>
    <scope>NUCLEOTIDE SEQUENCE [LARGE SCALE GENOMIC DNA]</scope>
    <source>
        <strain evidence="11 12">DSM 6958</strain>
    </source>
</reference>
<dbReference type="GO" id="GO:0005739">
    <property type="term" value="C:mitochondrion"/>
    <property type="evidence" value="ECO:0007669"/>
    <property type="project" value="UniProtKB-SubCell"/>
</dbReference>
<evidence type="ECO:0000256" key="9">
    <source>
        <dbReference type="RuleBase" id="RU003780"/>
    </source>
</evidence>
<keyword evidence="2 7" id="KW-0227">DNA damage</keyword>
<evidence type="ECO:0000313" key="11">
    <source>
        <dbReference type="EMBL" id="ODQ64614.1"/>
    </source>
</evidence>
<sequence>MSVPGAAKRKLKDSKSVQNNTLSSYFKKVESPNAKKPKVEDTVTERAVPIIKSGLPFFKLDKTRPSSNESKILSVFDKKKWVDSLSIEQQDLLELEINTLEESWLTHLHKELVKPYFLELKRFLKAEKDRKQIVFPSDRDIYSWTQLTKFEDVKVVILGQDPYHNYNQAHGLAFSVKPPTVPPPSLKNMYKTIKIDYPEFEIPKTNGLLTKWSEQGVLLLNACLTVRAHQANSHAKKGWETFTEKVVEIILKREINPVCFMAWGSSAAQRVDQIKTNKERHLILKAVHPSPLSASRGYFQCAHYKKANEWILKTYGPKDIIDWALEPGNIITEIMDIKNGQGEKV</sequence>
<dbReference type="SUPFAM" id="SSF52141">
    <property type="entry name" value="Uracil-DNA glycosylase-like"/>
    <property type="match status" value="1"/>
</dbReference>
<dbReference type="EC" id="3.2.2.27" evidence="7 9"/>
<dbReference type="CDD" id="cd10027">
    <property type="entry name" value="UDG-F1-like"/>
    <property type="match status" value="1"/>
</dbReference>
<comment type="similarity">
    <text evidence="1 7 9">Belongs to the uracil-DNA glycosylase (UDG) superfamily. UNG family.</text>
</comment>
<evidence type="ECO:0000256" key="5">
    <source>
        <dbReference type="ARBA" id="ARBA00023204"/>
    </source>
</evidence>
<dbReference type="OrthoDB" id="10031947at2759"/>
<dbReference type="Gene3D" id="3.40.470.10">
    <property type="entry name" value="Uracil-DNA glycosylase-like domain"/>
    <property type="match status" value="1"/>
</dbReference>
<comment type="function">
    <text evidence="7 9">Excises uracil residues from the DNA which can arise as a result of misincorporation of dUMP residues by DNA polymerase or due to deamination of cytosine.</text>
</comment>
<keyword evidence="5 7" id="KW-0234">DNA repair</keyword>
<evidence type="ECO:0000313" key="12">
    <source>
        <dbReference type="Proteomes" id="UP000095009"/>
    </source>
</evidence>
<feature type="domain" description="Uracil-DNA glycosylase-like" evidence="10">
    <location>
        <begin position="146"/>
        <end position="311"/>
    </location>
</feature>
<dbReference type="NCBIfam" id="TIGR00628">
    <property type="entry name" value="ung"/>
    <property type="match status" value="1"/>
</dbReference>
<evidence type="ECO:0000256" key="3">
    <source>
        <dbReference type="ARBA" id="ARBA00022801"/>
    </source>
</evidence>
<dbReference type="EMBL" id="KV454411">
    <property type="protein sequence ID" value="ODQ64614.1"/>
    <property type="molecule type" value="Genomic_DNA"/>
</dbReference>
<dbReference type="NCBIfam" id="NF003589">
    <property type="entry name" value="PRK05254.1-2"/>
    <property type="match status" value="1"/>
</dbReference>
<dbReference type="Proteomes" id="UP000095009">
    <property type="component" value="Unassembled WGS sequence"/>
</dbReference>
<feature type="active site" description="Proton acceptor" evidence="7 8">
    <location>
        <position position="161"/>
    </location>
</feature>
<proteinExistence type="inferred from homology"/>
<dbReference type="GO" id="GO:0097510">
    <property type="term" value="P:base-excision repair, AP site formation via deaminated base removal"/>
    <property type="evidence" value="ECO:0007669"/>
    <property type="project" value="TreeGrafter"/>
</dbReference>
<evidence type="ECO:0000259" key="10">
    <source>
        <dbReference type="SMART" id="SM00986"/>
    </source>
</evidence>
<dbReference type="PROSITE" id="PS00130">
    <property type="entry name" value="U_DNA_GLYCOSYLASE"/>
    <property type="match status" value="1"/>
</dbReference>
<name>A0A1E3PHC8_9ASCO</name>
<dbReference type="InterPro" id="IPR005122">
    <property type="entry name" value="Uracil-DNA_glycosylase-like"/>
</dbReference>
<dbReference type="PANTHER" id="PTHR11264">
    <property type="entry name" value="URACIL-DNA GLYCOSYLASE"/>
    <property type="match status" value="1"/>
</dbReference>
<dbReference type="AlphaFoldDB" id="A0A1E3PHC8"/>
<evidence type="ECO:0000256" key="4">
    <source>
        <dbReference type="ARBA" id="ARBA00023128"/>
    </source>
</evidence>
<dbReference type="GO" id="GO:0005634">
    <property type="term" value="C:nucleus"/>
    <property type="evidence" value="ECO:0007669"/>
    <property type="project" value="UniProtKB-SubCell"/>
</dbReference>
<accession>A0A1E3PHC8</accession>
<dbReference type="STRING" id="857566.A0A1E3PHC8"/>
<keyword evidence="3 7" id="KW-0378">Hydrolase</keyword>
<comment type="catalytic activity">
    <reaction evidence="7 9">
        <text>Hydrolyzes single-stranded DNA or mismatched double-stranded DNA and polynucleotides, releasing free uracil.</text>
        <dbReference type="EC" id="3.2.2.27"/>
    </reaction>
</comment>
<evidence type="ECO:0000256" key="7">
    <source>
        <dbReference type="HAMAP-Rule" id="MF_03166"/>
    </source>
</evidence>
<keyword evidence="4 7" id="KW-0496">Mitochondrion</keyword>
<dbReference type="InterPro" id="IPR018085">
    <property type="entry name" value="Ura-DNA_Glyclase_AS"/>
</dbReference>
<dbReference type="NCBIfam" id="NF003588">
    <property type="entry name" value="PRK05254.1-1"/>
    <property type="match status" value="1"/>
</dbReference>
<dbReference type="SMART" id="SM00986">
    <property type="entry name" value="UDG"/>
    <property type="match status" value="1"/>
</dbReference>
<keyword evidence="6 7" id="KW-0539">Nucleus</keyword>
<evidence type="ECO:0000256" key="6">
    <source>
        <dbReference type="ARBA" id="ARBA00023242"/>
    </source>
</evidence>
<evidence type="ECO:0000256" key="2">
    <source>
        <dbReference type="ARBA" id="ARBA00022763"/>
    </source>
</evidence>
<dbReference type="PANTHER" id="PTHR11264:SF0">
    <property type="entry name" value="URACIL-DNA GLYCOSYLASE"/>
    <property type="match status" value="1"/>
</dbReference>
<dbReference type="InterPro" id="IPR036895">
    <property type="entry name" value="Uracil-DNA_glycosylase-like_sf"/>
</dbReference>
<organism evidence="11 12">
    <name type="scientific">Nadsonia fulvescens var. elongata DSM 6958</name>
    <dbReference type="NCBI Taxonomy" id="857566"/>
    <lineage>
        <taxon>Eukaryota</taxon>
        <taxon>Fungi</taxon>
        <taxon>Dikarya</taxon>
        <taxon>Ascomycota</taxon>
        <taxon>Saccharomycotina</taxon>
        <taxon>Dipodascomycetes</taxon>
        <taxon>Dipodascales</taxon>
        <taxon>Dipodascales incertae sedis</taxon>
        <taxon>Nadsonia</taxon>
    </lineage>
</organism>
<dbReference type="HAMAP" id="MF_00148">
    <property type="entry name" value="UDG"/>
    <property type="match status" value="1"/>
</dbReference>
<dbReference type="GO" id="GO:0004844">
    <property type="term" value="F:uracil DNA N-glycosylase activity"/>
    <property type="evidence" value="ECO:0007669"/>
    <property type="project" value="UniProtKB-UniRule"/>
</dbReference>
<dbReference type="SMART" id="SM00987">
    <property type="entry name" value="UreE_C"/>
    <property type="match status" value="1"/>
</dbReference>
<gene>
    <name evidence="7" type="primary">UNG1</name>
    <name evidence="11" type="ORF">NADFUDRAFT_83554</name>
</gene>
<evidence type="ECO:0000256" key="1">
    <source>
        <dbReference type="ARBA" id="ARBA00008184"/>
    </source>
</evidence>
<keyword evidence="12" id="KW-1185">Reference proteome</keyword>
<dbReference type="NCBIfam" id="NF003592">
    <property type="entry name" value="PRK05254.1-5"/>
    <property type="match status" value="1"/>
</dbReference>
<dbReference type="Pfam" id="PF03167">
    <property type="entry name" value="UDG"/>
    <property type="match status" value="1"/>
</dbReference>
<dbReference type="InterPro" id="IPR002043">
    <property type="entry name" value="UDG_fam1"/>
</dbReference>
<protein>
    <recommendedName>
        <fullName evidence="7 9">Uracil-DNA glycosylase</fullName>
        <shortName evidence="7">UDG</shortName>
        <ecNumber evidence="7 9">3.2.2.27</ecNumber>
    </recommendedName>
</protein>
<comment type="subcellular location">
    <subcellularLocation>
        <location evidence="7">Mitochondrion</location>
    </subcellularLocation>
    <subcellularLocation>
        <location evidence="7">Nucleus</location>
    </subcellularLocation>
</comment>
<evidence type="ECO:0000256" key="8">
    <source>
        <dbReference type="PROSITE-ProRule" id="PRU10072"/>
    </source>
</evidence>
<dbReference type="FunFam" id="3.40.470.10:FF:000007">
    <property type="entry name" value="Uracil-DNA glycosylase"/>
    <property type="match status" value="1"/>
</dbReference>